<dbReference type="EMBL" id="CM004475">
    <property type="protein sequence ID" value="OCT79051.1"/>
    <property type="molecule type" value="Genomic_DNA"/>
</dbReference>
<protein>
    <recommendedName>
        <fullName evidence="4">Spermatogenesis-associated serine-rich protein 1</fullName>
    </recommendedName>
</protein>
<dbReference type="PANTHER" id="PTHR35845:SF1">
    <property type="entry name" value="SPERMATOGENESIS-ASSOCIATED SERINE-RICH PROTEIN 1"/>
    <property type="match status" value="1"/>
</dbReference>
<feature type="compositionally biased region" description="Basic and acidic residues" evidence="1">
    <location>
        <begin position="216"/>
        <end position="237"/>
    </location>
</feature>
<evidence type="ECO:0000313" key="3">
    <source>
        <dbReference type="Proteomes" id="UP000694892"/>
    </source>
</evidence>
<proteinExistence type="predicted"/>
<sequence length="260" mass="29768">MTKLVFFYYIAVAEDNKAPYPPAGESASLQPAEFASTTMRKHGVTLPSINCPVPSYPNWDLDWKPSARWLPSPRYSDAPFPHIKDMKFPDRIRLMRPGPRHIHMGAEWSFYPNSGLPFTYHTGKRCSFEGTHLGNRTSLDVEKLEANIGTKKKVCDPRNGIPLSNPGDKPFISPEYSPSFHKFGSTRPLVNLRDSYRVRADTFIPLQKPPPKPRVPYREKEAKQNWEESKQEVKELNTWKPSQRSFTLELPVNGQQKNGE</sequence>
<evidence type="ECO:0000256" key="1">
    <source>
        <dbReference type="SAM" id="MobiDB-lite"/>
    </source>
</evidence>
<dbReference type="InterPro" id="IPR029165">
    <property type="entry name" value="SASRP1"/>
</dbReference>
<dbReference type="Pfam" id="PF15160">
    <property type="entry name" value="SASRP1"/>
    <property type="match status" value="1"/>
</dbReference>
<evidence type="ECO:0000313" key="2">
    <source>
        <dbReference type="EMBL" id="OCT79051.1"/>
    </source>
</evidence>
<dbReference type="Proteomes" id="UP000694892">
    <property type="component" value="Chromosome 5S"/>
</dbReference>
<evidence type="ECO:0008006" key="4">
    <source>
        <dbReference type="Google" id="ProtNLM"/>
    </source>
</evidence>
<name>A0A974HIQ1_XENLA</name>
<dbReference type="OMA" id="MRPYPFT"/>
<dbReference type="PANTHER" id="PTHR35845">
    <property type="entry name" value="SPERMATOGENESIS-ASSOCIATED SERINE-RICH PROTEIN 1"/>
    <property type="match status" value="1"/>
</dbReference>
<feature type="region of interest" description="Disordered" evidence="1">
    <location>
        <begin position="204"/>
        <end position="260"/>
    </location>
</feature>
<reference evidence="3" key="1">
    <citation type="journal article" date="2016" name="Nature">
        <title>Genome evolution in the allotetraploid frog Xenopus laevis.</title>
        <authorList>
            <person name="Session A.M."/>
            <person name="Uno Y."/>
            <person name="Kwon T."/>
            <person name="Chapman J.A."/>
            <person name="Toyoda A."/>
            <person name="Takahashi S."/>
            <person name="Fukui A."/>
            <person name="Hikosaka A."/>
            <person name="Suzuki A."/>
            <person name="Kondo M."/>
            <person name="van Heeringen S.J."/>
            <person name="Quigley I."/>
            <person name="Heinz S."/>
            <person name="Ogino H."/>
            <person name="Ochi H."/>
            <person name="Hellsten U."/>
            <person name="Lyons J.B."/>
            <person name="Simakov O."/>
            <person name="Putnam N."/>
            <person name="Stites J."/>
            <person name="Kuroki Y."/>
            <person name="Tanaka T."/>
            <person name="Michiue T."/>
            <person name="Watanabe M."/>
            <person name="Bogdanovic O."/>
            <person name="Lister R."/>
            <person name="Georgiou G."/>
            <person name="Paranjpe S.S."/>
            <person name="van Kruijsbergen I."/>
            <person name="Shu S."/>
            <person name="Carlson J."/>
            <person name="Kinoshita T."/>
            <person name="Ohta Y."/>
            <person name="Mawaribuchi S."/>
            <person name="Jenkins J."/>
            <person name="Grimwood J."/>
            <person name="Schmutz J."/>
            <person name="Mitros T."/>
            <person name="Mozaffari S.V."/>
            <person name="Suzuki Y."/>
            <person name="Haramoto Y."/>
            <person name="Yamamoto T.S."/>
            <person name="Takagi C."/>
            <person name="Heald R."/>
            <person name="Miller K."/>
            <person name="Haudenschild C."/>
            <person name="Kitzman J."/>
            <person name="Nakayama T."/>
            <person name="Izutsu Y."/>
            <person name="Robert J."/>
            <person name="Fortriede J."/>
            <person name="Burns K."/>
            <person name="Lotay V."/>
            <person name="Karimi K."/>
            <person name="Yasuoka Y."/>
            <person name="Dichmann D.S."/>
            <person name="Flajnik M.F."/>
            <person name="Houston D.W."/>
            <person name="Shendure J."/>
            <person name="DuPasquier L."/>
            <person name="Vize P.D."/>
            <person name="Zorn A.M."/>
            <person name="Ito M."/>
            <person name="Marcotte E.M."/>
            <person name="Wallingford J.B."/>
            <person name="Ito Y."/>
            <person name="Asashima M."/>
            <person name="Ueno N."/>
            <person name="Matsuda Y."/>
            <person name="Veenstra G.J."/>
            <person name="Fujiyama A."/>
            <person name="Harland R.M."/>
            <person name="Taira M."/>
            <person name="Rokhsar D.S."/>
        </authorList>
    </citation>
    <scope>NUCLEOTIDE SEQUENCE [LARGE SCALE GENOMIC DNA]</scope>
    <source>
        <strain evidence="3">J</strain>
    </source>
</reference>
<dbReference type="AlphaFoldDB" id="A0A974HIQ1"/>
<organism evidence="2 3">
    <name type="scientific">Xenopus laevis</name>
    <name type="common">African clawed frog</name>
    <dbReference type="NCBI Taxonomy" id="8355"/>
    <lineage>
        <taxon>Eukaryota</taxon>
        <taxon>Metazoa</taxon>
        <taxon>Chordata</taxon>
        <taxon>Craniata</taxon>
        <taxon>Vertebrata</taxon>
        <taxon>Euteleostomi</taxon>
        <taxon>Amphibia</taxon>
        <taxon>Batrachia</taxon>
        <taxon>Anura</taxon>
        <taxon>Pipoidea</taxon>
        <taxon>Pipidae</taxon>
        <taxon>Xenopodinae</taxon>
        <taxon>Xenopus</taxon>
        <taxon>Xenopus</taxon>
    </lineage>
</organism>
<gene>
    <name evidence="2" type="ORF">XELAEV_18030147mg</name>
</gene>
<accession>A0A974HIQ1</accession>